<dbReference type="RefSeq" id="WP_114006119.1">
    <property type="nucleotide sequence ID" value="NZ_QGDC01000009.1"/>
</dbReference>
<dbReference type="Proteomes" id="UP000253209">
    <property type="component" value="Unassembled WGS sequence"/>
</dbReference>
<dbReference type="InterPro" id="IPR035897">
    <property type="entry name" value="Toll_tir_struct_dom_sf"/>
</dbReference>
<reference evidence="1 2" key="1">
    <citation type="submission" date="2018-05" db="EMBL/GenBank/DDBJ databases">
        <title>Mucilaginibacter hurinus sp. nov., isolated from briquette warehouse soil.</title>
        <authorList>
            <person name="Choi L."/>
        </authorList>
    </citation>
    <scope>NUCLEOTIDE SEQUENCE [LARGE SCALE GENOMIC DNA]</scope>
    <source>
        <strain evidence="1 2">ZR32</strain>
    </source>
</reference>
<gene>
    <name evidence="1" type="ORF">DJ568_15040</name>
</gene>
<protein>
    <submittedName>
        <fullName evidence="1">Uncharacterized protein</fullName>
    </submittedName>
</protein>
<dbReference type="OrthoDB" id="783026at2"/>
<accession>A0A367GK49</accession>
<dbReference type="AlphaFoldDB" id="A0A367GK49"/>
<sequence>MQFATDIFISYAHIDDEALIENQKGWISDFHRALDIRLAQLLGRRPVIWRDPALQGNHIFDKQIVDQFSNVAIMLSILTPRYVKSEWCMREVNEFYDSCQQNIGFNVNNKARIFKIIKTPVRAELHPEKIQSVLGYEFYNIDPSTGRTKELSQTTGQHVETAYWDKLDDLAHDICAFLETLENPQAASLHSVPAIVAGGKSEDDKVFLCESSYDTQEFRDSLKRELQGYGYQVYPDKQLPLMALPLKESVAQYLDNSSLTIHMVGENYGIVPEGAQKSIVEIQNDLASAYSAAHSTPRLIWVPENAQPVDERQISFVDKLNKGGDGVAGADLIKGNLEEFKSIVIDKLNRMKQKREQEAQKQQAEVAASAQAGTDVAVEGGAKVVYLICDMLDLEAIQPLEDYLFDNGYEVVLPIFDGDESEIREDHIENLKTCKAAIIFYSNANELWLRSKMRDFMKISGYGRTEPLAAKAVFLSQPETPTKGRFRTLEAEVINGLQGFPEEQLKKLLSKI</sequence>
<proteinExistence type="predicted"/>
<dbReference type="SUPFAM" id="SSF52200">
    <property type="entry name" value="Toll/Interleukin receptor TIR domain"/>
    <property type="match status" value="1"/>
</dbReference>
<comment type="caution">
    <text evidence="1">The sequence shown here is derived from an EMBL/GenBank/DDBJ whole genome shotgun (WGS) entry which is preliminary data.</text>
</comment>
<keyword evidence="2" id="KW-1185">Reference proteome</keyword>
<evidence type="ECO:0000313" key="1">
    <source>
        <dbReference type="EMBL" id="RCH53854.1"/>
    </source>
</evidence>
<organism evidence="1 2">
    <name type="scientific">Mucilaginibacter hurinus</name>
    <dbReference type="NCBI Taxonomy" id="2201324"/>
    <lineage>
        <taxon>Bacteria</taxon>
        <taxon>Pseudomonadati</taxon>
        <taxon>Bacteroidota</taxon>
        <taxon>Sphingobacteriia</taxon>
        <taxon>Sphingobacteriales</taxon>
        <taxon>Sphingobacteriaceae</taxon>
        <taxon>Mucilaginibacter</taxon>
    </lineage>
</organism>
<name>A0A367GK49_9SPHI</name>
<evidence type="ECO:0000313" key="2">
    <source>
        <dbReference type="Proteomes" id="UP000253209"/>
    </source>
</evidence>
<dbReference type="EMBL" id="QGDC01000009">
    <property type="protein sequence ID" value="RCH53854.1"/>
    <property type="molecule type" value="Genomic_DNA"/>
</dbReference>
<dbReference type="Gene3D" id="3.40.50.10140">
    <property type="entry name" value="Toll/interleukin-1 receptor homology (TIR) domain"/>
    <property type="match status" value="1"/>
</dbReference>